<evidence type="ECO:0000313" key="3">
    <source>
        <dbReference type="Proteomes" id="UP000821866"/>
    </source>
</evidence>
<sequence length="263" mass="29022">MHAKKRLSRYFAASEKRALLANGDCNDCSDLGAPANYNRIIPESQSDASSVDQANEVQELDGRTSASTVAESEEAKEPNRKECVLQQKGSRIIGTEAAASCDAKMGDTGAKQRESENLQRRPSSTLRLIKQPSRIKPRKPKYPLTQAGHDDNIIQDNTIDPPRSKYIHWVSSEKKEDACKSADDMDAWKSHSLSLGRTLCSPPKRSAAALPRHNFHPSTSGRGTKSSDWNQGHTQQVSSLSTIWALTGTKRQTAWLTDFLSET</sequence>
<organism evidence="2 3">
    <name type="scientific">Rhipicephalus microplus</name>
    <name type="common">Cattle tick</name>
    <name type="synonym">Boophilus microplus</name>
    <dbReference type="NCBI Taxonomy" id="6941"/>
    <lineage>
        <taxon>Eukaryota</taxon>
        <taxon>Metazoa</taxon>
        <taxon>Ecdysozoa</taxon>
        <taxon>Arthropoda</taxon>
        <taxon>Chelicerata</taxon>
        <taxon>Arachnida</taxon>
        <taxon>Acari</taxon>
        <taxon>Parasitiformes</taxon>
        <taxon>Ixodida</taxon>
        <taxon>Ixodoidea</taxon>
        <taxon>Ixodidae</taxon>
        <taxon>Rhipicephalinae</taxon>
        <taxon>Rhipicephalus</taxon>
        <taxon>Boophilus</taxon>
    </lineage>
</organism>
<feature type="region of interest" description="Disordered" evidence="1">
    <location>
        <begin position="136"/>
        <end position="159"/>
    </location>
</feature>
<name>A0A9J6DKF9_RHIMP</name>
<evidence type="ECO:0000256" key="1">
    <source>
        <dbReference type="SAM" id="MobiDB-lite"/>
    </source>
</evidence>
<feature type="region of interest" description="Disordered" evidence="1">
    <location>
        <begin position="103"/>
        <end position="124"/>
    </location>
</feature>
<reference evidence="2" key="1">
    <citation type="journal article" date="2020" name="Cell">
        <title>Large-Scale Comparative Analyses of Tick Genomes Elucidate Their Genetic Diversity and Vector Capacities.</title>
        <authorList>
            <consortium name="Tick Genome and Microbiome Consortium (TIGMIC)"/>
            <person name="Jia N."/>
            <person name="Wang J."/>
            <person name="Shi W."/>
            <person name="Du L."/>
            <person name="Sun Y."/>
            <person name="Zhan W."/>
            <person name="Jiang J.F."/>
            <person name="Wang Q."/>
            <person name="Zhang B."/>
            <person name="Ji P."/>
            <person name="Bell-Sakyi L."/>
            <person name="Cui X.M."/>
            <person name="Yuan T.T."/>
            <person name="Jiang B.G."/>
            <person name="Yang W.F."/>
            <person name="Lam T.T."/>
            <person name="Chang Q.C."/>
            <person name="Ding S.J."/>
            <person name="Wang X.J."/>
            <person name="Zhu J.G."/>
            <person name="Ruan X.D."/>
            <person name="Zhao L."/>
            <person name="Wei J.T."/>
            <person name="Ye R.Z."/>
            <person name="Que T.C."/>
            <person name="Du C.H."/>
            <person name="Zhou Y.H."/>
            <person name="Cheng J.X."/>
            <person name="Dai P.F."/>
            <person name="Guo W.B."/>
            <person name="Han X.H."/>
            <person name="Huang E.J."/>
            <person name="Li L.F."/>
            <person name="Wei W."/>
            <person name="Gao Y.C."/>
            <person name="Liu J.Z."/>
            <person name="Shao H.Z."/>
            <person name="Wang X."/>
            <person name="Wang C.C."/>
            <person name="Yang T.C."/>
            <person name="Huo Q.B."/>
            <person name="Li W."/>
            <person name="Chen H.Y."/>
            <person name="Chen S.E."/>
            <person name="Zhou L.G."/>
            <person name="Ni X.B."/>
            <person name="Tian J.H."/>
            <person name="Sheng Y."/>
            <person name="Liu T."/>
            <person name="Pan Y.S."/>
            <person name="Xia L.Y."/>
            <person name="Li J."/>
            <person name="Zhao F."/>
            <person name="Cao W.C."/>
        </authorList>
    </citation>
    <scope>NUCLEOTIDE SEQUENCE</scope>
    <source>
        <strain evidence="2">Rmic-2018</strain>
    </source>
</reference>
<feature type="region of interest" description="Disordered" evidence="1">
    <location>
        <begin position="40"/>
        <end position="82"/>
    </location>
</feature>
<dbReference type="EMBL" id="JABSTU010000009">
    <property type="protein sequence ID" value="KAH8022491.1"/>
    <property type="molecule type" value="Genomic_DNA"/>
</dbReference>
<reference evidence="2" key="2">
    <citation type="submission" date="2021-09" db="EMBL/GenBank/DDBJ databases">
        <authorList>
            <person name="Jia N."/>
            <person name="Wang J."/>
            <person name="Shi W."/>
            <person name="Du L."/>
            <person name="Sun Y."/>
            <person name="Zhan W."/>
            <person name="Jiang J."/>
            <person name="Wang Q."/>
            <person name="Zhang B."/>
            <person name="Ji P."/>
            <person name="Sakyi L.B."/>
            <person name="Cui X."/>
            <person name="Yuan T."/>
            <person name="Jiang B."/>
            <person name="Yang W."/>
            <person name="Lam T.T.-Y."/>
            <person name="Chang Q."/>
            <person name="Ding S."/>
            <person name="Wang X."/>
            <person name="Zhu J."/>
            <person name="Ruan X."/>
            <person name="Zhao L."/>
            <person name="Wei J."/>
            <person name="Que T."/>
            <person name="Du C."/>
            <person name="Cheng J."/>
            <person name="Dai P."/>
            <person name="Han X."/>
            <person name="Huang E."/>
            <person name="Gao Y."/>
            <person name="Liu J."/>
            <person name="Shao H."/>
            <person name="Ye R."/>
            <person name="Li L."/>
            <person name="Wei W."/>
            <person name="Wang X."/>
            <person name="Wang C."/>
            <person name="Huo Q."/>
            <person name="Li W."/>
            <person name="Guo W."/>
            <person name="Chen H."/>
            <person name="Chen S."/>
            <person name="Zhou L."/>
            <person name="Zhou L."/>
            <person name="Ni X."/>
            <person name="Tian J."/>
            <person name="Zhou Y."/>
            <person name="Sheng Y."/>
            <person name="Liu T."/>
            <person name="Pan Y."/>
            <person name="Xia L."/>
            <person name="Li J."/>
            <person name="Zhao F."/>
            <person name="Cao W."/>
        </authorList>
    </citation>
    <scope>NUCLEOTIDE SEQUENCE</scope>
    <source>
        <strain evidence="2">Rmic-2018</strain>
        <tissue evidence="2">Larvae</tissue>
    </source>
</reference>
<evidence type="ECO:0000313" key="2">
    <source>
        <dbReference type="EMBL" id="KAH8022491.1"/>
    </source>
</evidence>
<gene>
    <name evidence="2" type="ORF">HPB51_024832</name>
</gene>
<feature type="compositionally biased region" description="Basic and acidic residues" evidence="1">
    <location>
        <begin position="110"/>
        <end position="119"/>
    </location>
</feature>
<accession>A0A9J6DKF9</accession>
<feature type="compositionally biased region" description="Polar residues" evidence="1">
    <location>
        <begin position="216"/>
        <end position="234"/>
    </location>
</feature>
<keyword evidence="3" id="KW-1185">Reference proteome</keyword>
<proteinExistence type="predicted"/>
<feature type="compositionally biased region" description="Basic and acidic residues" evidence="1">
    <location>
        <begin position="73"/>
        <end position="82"/>
    </location>
</feature>
<feature type="compositionally biased region" description="Polar residues" evidence="1">
    <location>
        <begin position="43"/>
        <end position="56"/>
    </location>
</feature>
<protein>
    <submittedName>
        <fullName evidence="2">Uncharacterized protein</fullName>
    </submittedName>
</protein>
<dbReference type="Proteomes" id="UP000821866">
    <property type="component" value="Chromosome 7"/>
</dbReference>
<feature type="region of interest" description="Disordered" evidence="1">
    <location>
        <begin position="204"/>
        <end position="234"/>
    </location>
</feature>
<dbReference type="AlphaFoldDB" id="A0A9J6DKF9"/>
<comment type="caution">
    <text evidence="2">The sequence shown here is derived from an EMBL/GenBank/DDBJ whole genome shotgun (WGS) entry which is preliminary data.</text>
</comment>